<sequence length="63" mass="7342">MAVHGYKYSTTRFRIITDPMCKQLSPIFTYFHRLLVVALRLKLHYIRCCICSIITCLVTSSNT</sequence>
<proteinExistence type="predicted"/>
<reference evidence="1" key="2">
    <citation type="journal article" date="2015" name="Data Brief">
        <title>Shoot transcriptome of the giant reed, Arundo donax.</title>
        <authorList>
            <person name="Barrero R.A."/>
            <person name="Guerrero F.D."/>
            <person name="Moolhuijzen P."/>
            <person name="Goolsby J.A."/>
            <person name="Tidwell J."/>
            <person name="Bellgard S.E."/>
            <person name="Bellgard M.I."/>
        </authorList>
    </citation>
    <scope>NUCLEOTIDE SEQUENCE</scope>
    <source>
        <tissue evidence="1">Shoot tissue taken approximately 20 cm above the soil surface</tissue>
    </source>
</reference>
<organism evidence="1">
    <name type="scientific">Arundo donax</name>
    <name type="common">Giant reed</name>
    <name type="synonym">Donax arundinaceus</name>
    <dbReference type="NCBI Taxonomy" id="35708"/>
    <lineage>
        <taxon>Eukaryota</taxon>
        <taxon>Viridiplantae</taxon>
        <taxon>Streptophyta</taxon>
        <taxon>Embryophyta</taxon>
        <taxon>Tracheophyta</taxon>
        <taxon>Spermatophyta</taxon>
        <taxon>Magnoliopsida</taxon>
        <taxon>Liliopsida</taxon>
        <taxon>Poales</taxon>
        <taxon>Poaceae</taxon>
        <taxon>PACMAD clade</taxon>
        <taxon>Arundinoideae</taxon>
        <taxon>Arundineae</taxon>
        <taxon>Arundo</taxon>
    </lineage>
</organism>
<name>A0A0A9D4T3_ARUDO</name>
<dbReference type="AlphaFoldDB" id="A0A0A9D4T3"/>
<dbReference type="EMBL" id="GBRH01215049">
    <property type="protein sequence ID" value="JAD82846.1"/>
    <property type="molecule type" value="Transcribed_RNA"/>
</dbReference>
<reference evidence="1" key="1">
    <citation type="submission" date="2014-09" db="EMBL/GenBank/DDBJ databases">
        <authorList>
            <person name="Magalhaes I.L.F."/>
            <person name="Oliveira U."/>
            <person name="Santos F.R."/>
            <person name="Vidigal T.H.D.A."/>
            <person name="Brescovit A.D."/>
            <person name="Santos A.J."/>
        </authorList>
    </citation>
    <scope>NUCLEOTIDE SEQUENCE</scope>
    <source>
        <tissue evidence="1">Shoot tissue taken approximately 20 cm above the soil surface</tissue>
    </source>
</reference>
<evidence type="ECO:0000313" key="1">
    <source>
        <dbReference type="EMBL" id="JAD82846.1"/>
    </source>
</evidence>
<protein>
    <submittedName>
        <fullName evidence="1">Uncharacterized protein</fullName>
    </submittedName>
</protein>
<accession>A0A0A9D4T3</accession>